<evidence type="ECO:0008006" key="3">
    <source>
        <dbReference type="Google" id="ProtNLM"/>
    </source>
</evidence>
<dbReference type="Proteomes" id="UP001156666">
    <property type="component" value="Unassembled WGS sequence"/>
</dbReference>
<protein>
    <recommendedName>
        <fullName evidence="3">T9SS C-terminal target domain-containing protein</fullName>
    </recommendedName>
</protein>
<comment type="caution">
    <text evidence="1">The sequence shown here is derived from an EMBL/GenBank/DDBJ whole genome shotgun (WGS) entry which is preliminary data.</text>
</comment>
<evidence type="ECO:0000313" key="1">
    <source>
        <dbReference type="EMBL" id="GLR17170.1"/>
    </source>
</evidence>
<name>A0AA37SNY0_9BACT</name>
<dbReference type="EMBL" id="BSOH01000010">
    <property type="protein sequence ID" value="GLR17170.1"/>
    <property type="molecule type" value="Genomic_DNA"/>
</dbReference>
<reference evidence="1" key="1">
    <citation type="journal article" date="2014" name="Int. J. Syst. Evol. Microbiol.">
        <title>Complete genome sequence of Corynebacterium casei LMG S-19264T (=DSM 44701T), isolated from a smear-ripened cheese.</title>
        <authorList>
            <consortium name="US DOE Joint Genome Institute (JGI-PGF)"/>
            <person name="Walter F."/>
            <person name="Albersmeier A."/>
            <person name="Kalinowski J."/>
            <person name="Ruckert C."/>
        </authorList>
    </citation>
    <scope>NUCLEOTIDE SEQUENCE</scope>
    <source>
        <strain evidence="1">NBRC 108769</strain>
    </source>
</reference>
<gene>
    <name evidence="1" type="ORF">GCM10007940_17850</name>
</gene>
<reference evidence="1" key="2">
    <citation type="submission" date="2023-01" db="EMBL/GenBank/DDBJ databases">
        <title>Draft genome sequence of Portibacter lacus strain NBRC 108769.</title>
        <authorList>
            <person name="Sun Q."/>
            <person name="Mori K."/>
        </authorList>
    </citation>
    <scope>NUCLEOTIDE SEQUENCE</scope>
    <source>
        <strain evidence="1">NBRC 108769</strain>
    </source>
</reference>
<dbReference type="SUPFAM" id="SSF50998">
    <property type="entry name" value="Quinoprotein alcohol dehydrogenase-like"/>
    <property type="match status" value="1"/>
</dbReference>
<proteinExistence type="predicted"/>
<dbReference type="AlphaFoldDB" id="A0AA37SNY0"/>
<sequence length="509" mass="56111">MLAQDPVLVTDFYEGLEDAFQSDEYSYSSVQVGNKIFLPVTTEETGEEIGIIENNEIKVVKDILEGSESSDIKELTVYNDKVYFAAKDGSGGSGLWETDGTEEGTEMIFKIDGNSNSPIGLIVSKSNVLYYTYAGNLYSYDGTENKKLRNGVNFVSDFATASNLYCLYGDDIAFLEESGPFGDNIQLVILKDGQFKEVGEIVDPAFFSKPFGLNPVSNGLVFVISGDSEESATYKYLDGNFSFSKLKTDGSTAPFDRLENVSDKVSVGLIREKGYYAINGVAGEEYLIRETTEVSTTQGFGFEKANYGDKFIIQLPEGGFFNGSNNIIYSDGTAEGSKVLIEMGEYNSNIVTNNQFAYVAKDISNGFEPVLYEINMDDGSYKLLKEFEERSLNLNSIYILGVVDNNLYYISNLDPQLGRELYYLPLGPPSSISSMKSNQLDVRFEGNGITINSSSAVSASVNIFNLDGKLIQSMDLTTNLRHDISQLKGAFVFQVILDGRIGSYKHIIH</sequence>
<accession>A0AA37SNY0</accession>
<keyword evidence="2" id="KW-1185">Reference proteome</keyword>
<organism evidence="1 2">
    <name type="scientific">Portibacter lacus</name>
    <dbReference type="NCBI Taxonomy" id="1099794"/>
    <lineage>
        <taxon>Bacteria</taxon>
        <taxon>Pseudomonadati</taxon>
        <taxon>Bacteroidota</taxon>
        <taxon>Saprospiria</taxon>
        <taxon>Saprospirales</taxon>
        <taxon>Haliscomenobacteraceae</taxon>
        <taxon>Portibacter</taxon>
    </lineage>
</organism>
<dbReference type="InterPro" id="IPR011047">
    <property type="entry name" value="Quinoprotein_ADH-like_sf"/>
</dbReference>
<evidence type="ECO:0000313" key="2">
    <source>
        <dbReference type="Proteomes" id="UP001156666"/>
    </source>
</evidence>